<dbReference type="InterPro" id="IPR045057">
    <property type="entry name" value="Gcn5-rel_NAT"/>
</dbReference>
<dbReference type="PANTHER" id="PTHR31435">
    <property type="entry name" value="PROTEIN NATD1"/>
    <property type="match status" value="1"/>
</dbReference>
<keyword evidence="5" id="KW-1185">Reference proteome</keyword>
<keyword evidence="3" id="KW-0808">Transferase</keyword>
<dbReference type="Proteomes" id="UP000030901">
    <property type="component" value="Chromosome"/>
</dbReference>
<evidence type="ECO:0000313" key="3">
    <source>
        <dbReference type="EMBL" id="AJA43925.1"/>
    </source>
</evidence>
<accession>A0A0A7RX92</accession>
<dbReference type="RefSeq" id="WP_039103183.1">
    <property type="nucleotide sequence ID" value="NZ_CALYQC010000053.1"/>
</dbReference>
<proteinExistence type="predicted"/>
<dbReference type="EMBL" id="QGLM01000001">
    <property type="protein sequence ID" value="PXY96924.1"/>
    <property type="molecule type" value="Genomic_DNA"/>
</dbReference>
<dbReference type="OrthoDB" id="9800945at2"/>
<reference evidence="3 5" key="1">
    <citation type="journal article" date="2014" name="Appl. Environ. Microbiol.">
        <title>Gut symbionts from distinct hosts exhibit genotoxic activity via divergent colibactin biosynthetic pathways.</title>
        <authorList>
            <person name="Engel P."/>
            <person name="Vizcaino M.I."/>
            <person name="Crawford J.M."/>
        </authorList>
    </citation>
    <scope>NUCLEOTIDE SEQUENCE [LARGE SCALE GENOMIC DNA]</scope>
    <source>
        <strain evidence="3 5">PEB0191</strain>
    </source>
</reference>
<protein>
    <submittedName>
        <fullName evidence="4">N-acetyltransferase</fullName>
    </submittedName>
    <submittedName>
        <fullName evidence="3">Putative acetyltransferase</fullName>
    </submittedName>
</protein>
<dbReference type="InterPro" id="IPR031165">
    <property type="entry name" value="GNAT_YJDJ"/>
</dbReference>
<feature type="domain" description="N-acetyltransferase" evidence="1">
    <location>
        <begin position="1"/>
        <end position="91"/>
    </location>
</feature>
<evidence type="ECO:0000259" key="2">
    <source>
        <dbReference type="PROSITE" id="PS51729"/>
    </source>
</evidence>
<dbReference type="InterPro" id="IPR016181">
    <property type="entry name" value="Acyl_CoA_acyltransferase"/>
</dbReference>
<dbReference type="AlphaFoldDB" id="A0A0A7RX92"/>
<dbReference type="PROSITE" id="PS51186">
    <property type="entry name" value="GNAT"/>
    <property type="match status" value="1"/>
</dbReference>
<evidence type="ECO:0000313" key="6">
    <source>
        <dbReference type="Proteomes" id="UP000247838"/>
    </source>
</evidence>
<dbReference type="KEGG" id="fpp:FPB0191_00057"/>
<reference evidence="4 6" key="2">
    <citation type="submission" date="2018-05" db="EMBL/GenBank/DDBJ databases">
        <title>Reference genomes for bee gut microbiota database.</title>
        <authorList>
            <person name="Ellegaard K.M."/>
        </authorList>
    </citation>
    <scope>NUCLEOTIDE SEQUENCE [LARGE SCALE GENOMIC DNA]</scope>
    <source>
        <strain evidence="4 6">ESL0167</strain>
    </source>
</reference>
<dbReference type="Pfam" id="PF14542">
    <property type="entry name" value="Acetyltransf_CG"/>
    <property type="match status" value="1"/>
</dbReference>
<dbReference type="PROSITE" id="PS51729">
    <property type="entry name" value="GNAT_YJDJ"/>
    <property type="match status" value="1"/>
</dbReference>
<dbReference type="Gene3D" id="3.40.630.30">
    <property type="match status" value="1"/>
</dbReference>
<dbReference type="Proteomes" id="UP000247838">
    <property type="component" value="Unassembled WGS sequence"/>
</dbReference>
<dbReference type="SUPFAM" id="SSF55729">
    <property type="entry name" value="Acyl-CoA N-acyltransferases (Nat)"/>
    <property type="match status" value="1"/>
</dbReference>
<dbReference type="InterPro" id="IPR000182">
    <property type="entry name" value="GNAT_dom"/>
</dbReference>
<dbReference type="EMBL" id="CP009056">
    <property type="protein sequence ID" value="AJA43925.1"/>
    <property type="molecule type" value="Genomic_DNA"/>
</dbReference>
<sequence length="91" mass="10462">MQFLAGDNRFYVPNPDGGEDIAEITYTLIGNDKASIDHTFVNVNYRGQGIADRLFDLVIEEMRKQHRKVIPVCSYAVRKFERDNQLQSIKA</sequence>
<dbReference type="PANTHER" id="PTHR31435:SF10">
    <property type="entry name" value="BSR4717 PROTEIN"/>
    <property type="match status" value="1"/>
</dbReference>
<dbReference type="GO" id="GO:0016747">
    <property type="term" value="F:acyltransferase activity, transferring groups other than amino-acyl groups"/>
    <property type="evidence" value="ECO:0007669"/>
    <property type="project" value="InterPro"/>
</dbReference>
<evidence type="ECO:0000313" key="4">
    <source>
        <dbReference type="EMBL" id="PXY96924.1"/>
    </source>
</evidence>
<feature type="domain" description="N-acetyltransferase" evidence="2">
    <location>
        <begin position="2"/>
        <end position="91"/>
    </location>
</feature>
<evidence type="ECO:0000313" key="5">
    <source>
        <dbReference type="Proteomes" id="UP000030901"/>
    </source>
</evidence>
<organism evidence="3 5">
    <name type="scientific">Frischella perrara</name>
    <dbReference type="NCBI Taxonomy" id="1267021"/>
    <lineage>
        <taxon>Bacteria</taxon>
        <taxon>Pseudomonadati</taxon>
        <taxon>Pseudomonadota</taxon>
        <taxon>Gammaproteobacteria</taxon>
        <taxon>Orbales</taxon>
        <taxon>Orbaceae</taxon>
        <taxon>Frischella</taxon>
    </lineage>
</organism>
<dbReference type="STRING" id="1267021.FPB0191_00057"/>
<gene>
    <name evidence="4" type="ORF">DKK76_00280</name>
    <name evidence="3" type="ORF">FPB0191_00057</name>
</gene>
<dbReference type="CDD" id="cd04301">
    <property type="entry name" value="NAT_SF"/>
    <property type="match status" value="1"/>
</dbReference>
<evidence type="ECO:0000259" key="1">
    <source>
        <dbReference type="PROSITE" id="PS51186"/>
    </source>
</evidence>
<name>A0A0A7RX92_FRIPE</name>
<dbReference type="HOGENOM" id="CLU_132888_2_0_6"/>